<name>A0A0H3I2F1_PECPM</name>
<accession>A0A0H3I2F1</accession>
<dbReference type="PATRIC" id="fig|1166016.3.peg.1496"/>
<dbReference type="STRING" id="1905730.W5S_1475"/>
<dbReference type="eggNOG" id="COG3829">
    <property type="taxonomic scope" value="Bacteria"/>
</dbReference>
<dbReference type="Proteomes" id="UP000008044">
    <property type="component" value="Chromosome"/>
</dbReference>
<organism evidence="1 2">
    <name type="scientific">Pectobacterium parmentieri</name>
    <dbReference type="NCBI Taxonomy" id="1905730"/>
    <lineage>
        <taxon>Bacteria</taxon>
        <taxon>Pseudomonadati</taxon>
        <taxon>Pseudomonadota</taxon>
        <taxon>Gammaproteobacteria</taxon>
        <taxon>Enterobacterales</taxon>
        <taxon>Pectobacteriaceae</taxon>
        <taxon>Pectobacterium</taxon>
    </lineage>
</organism>
<dbReference type="AlphaFoldDB" id="A0A0H3I2F1"/>
<gene>
    <name evidence="1" type="ordered locus">W5S_1475</name>
</gene>
<protein>
    <recommendedName>
        <fullName evidence="3">GAF domain-containing protein</fullName>
    </recommendedName>
</protein>
<reference evidence="1 2" key="1">
    <citation type="journal article" date="2012" name="J. Bacteriol.">
        <title>Genome sequence of Pectobacterium sp. strain SCC3193.</title>
        <authorList>
            <person name="Koskinen J.P."/>
            <person name="Laine P."/>
            <person name="Niemi O."/>
            <person name="Nykyri J."/>
            <person name="Harjunpaa H."/>
            <person name="Auvinen P."/>
            <person name="Paulin L."/>
            <person name="Pirhonen M."/>
            <person name="Palva T."/>
            <person name="Holm L."/>
        </authorList>
    </citation>
    <scope>NUCLEOTIDE SEQUENCE [LARGE SCALE GENOMIC DNA]</scope>
    <source>
        <strain evidence="1 2">SCC3193</strain>
    </source>
</reference>
<dbReference type="KEGG" id="pec:W5S_1475"/>
<proteinExistence type="predicted"/>
<evidence type="ECO:0000313" key="1">
    <source>
        <dbReference type="EMBL" id="AFI89569.1"/>
    </source>
</evidence>
<evidence type="ECO:0008006" key="3">
    <source>
        <dbReference type="Google" id="ProtNLM"/>
    </source>
</evidence>
<dbReference type="EMBL" id="CP003415">
    <property type="protein sequence ID" value="AFI89569.1"/>
    <property type="molecule type" value="Genomic_DNA"/>
</dbReference>
<sequence length="209" mass="22937">MFECKGLLKGDLRCKSGNELGQISRLDLALTLTAQNTEADLCDWLVSMVASYLRPQGAILGLADNSGRQLLCQGQVAGEPVVMALDVDDFSHPLVYALHENKAHVWSSLNGGARIEHLAFQQMLSGLEAACGLYAIPVLSDSGTVLGTLALLDTPERLQQWHDSGEGKNWFRYSVIRWRFCASDREGCISSQCLALLSNALGMRRTIRR</sequence>
<evidence type="ECO:0000313" key="2">
    <source>
        <dbReference type="Proteomes" id="UP000008044"/>
    </source>
</evidence>
<dbReference type="HOGENOM" id="CLU_1314439_0_0_6"/>